<dbReference type="PANTHER" id="PTHR33048">
    <property type="entry name" value="PTH11-LIKE INTEGRAL MEMBRANE PROTEIN (AFU_ORTHOLOGUE AFUA_5G11245)"/>
    <property type="match status" value="1"/>
</dbReference>
<protein>
    <recommendedName>
        <fullName evidence="8">Rhodopsin domain-containing protein</fullName>
    </recommendedName>
</protein>
<dbReference type="GO" id="GO:0016020">
    <property type="term" value="C:membrane"/>
    <property type="evidence" value="ECO:0007669"/>
    <property type="project" value="UniProtKB-SubCell"/>
</dbReference>
<comment type="subcellular location">
    <subcellularLocation>
        <location evidence="1">Membrane</location>
        <topology evidence="1">Multi-pass membrane protein</topology>
    </subcellularLocation>
</comment>
<evidence type="ECO:0000256" key="2">
    <source>
        <dbReference type="ARBA" id="ARBA00022692"/>
    </source>
</evidence>
<comment type="similarity">
    <text evidence="5">Belongs to the SAT4 family.</text>
</comment>
<evidence type="ECO:0000256" key="1">
    <source>
        <dbReference type="ARBA" id="ARBA00004141"/>
    </source>
</evidence>
<feature type="compositionally biased region" description="Polar residues" evidence="6">
    <location>
        <begin position="342"/>
        <end position="356"/>
    </location>
</feature>
<feature type="transmembrane region" description="Helical" evidence="7">
    <location>
        <begin position="203"/>
        <end position="221"/>
    </location>
</feature>
<proteinExistence type="inferred from homology"/>
<evidence type="ECO:0000256" key="5">
    <source>
        <dbReference type="ARBA" id="ARBA00038359"/>
    </source>
</evidence>
<dbReference type="OrthoDB" id="3936451at2759"/>
<evidence type="ECO:0000256" key="7">
    <source>
        <dbReference type="SAM" id="Phobius"/>
    </source>
</evidence>
<dbReference type="EMBL" id="JAGSXJ010000002">
    <property type="protein sequence ID" value="KAH6695630.1"/>
    <property type="molecule type" value="Genomic_DNA"/>
</dbReference>
<name>A0A9P8VMZ1_9PEZI</name>
<feature type="domain" description="Rhodopsin" evidence="8">
    <location>
        <begin position="27"/>
        <end position="266"/>
    </location>
</feature>
<sequence>MAIENRGPELQAVGIGFLTFAYISVALRSYVRVVIVKAFGLDDWLMLLALFFYSLHNAAMFVGIHHGTGRHFADLTPAGISGGMLNWYLDLLAYSLTMIASKCSIAVFLLRITGTKKVHRYIIWGALAFSVVTTLAFFFVCMLQCKPISYFWTRSGNGSCFDIKVVMSLTYTFSSFSLLTDAIFTILPIFCVWGLNMSLRNKLLLIPIFFMGTVASSAVAVRFAYVKTFTDPDFLWATLDIAIWSNVEMGLAISAGSLATLRPLIRITLNRLGFSTTGQYKNYKNNSSSNPSRIKTISKPRNLYNLQPINTRKAHAWADPLDPEIQDSSELKVTTETRVTISKAQTGESAESSSNWKAREEIDNDSEEDIRPSSHGDPKDETPAVPTSFLYI</sequence>
<evidence type="ECO:0000256" key="3">
    <source>
        <dbReference type="ARBA" id="ARBA00022989"/>
    </source>
</evidence>
<comment type="caution">
    <text evidence="9">The sequence shown here is derived from an EMBL/GenBank/DDBJ whole genome shotgun (WGS) entry which is preliminary data.</text>
</comment>
<dbReference type="InterPro" id="IPR052337">
    <property type="entry name" value="SAT4-like"/>
</dbReference>
<dbReference type="Proteomes" id="UP000770015">
    <property type="component" value="Unassembled WGS sequence"/>
</dbReference>
<feature type="transmembrane region" description="Helical" evidence="7">
    <location>
        <begin position="241"/>
        <end position="261"/>
    </location>
</feature>
<keyword evidence="10" id="KW-1185">Reference proteome</keyword>
<dbReference type="InterPro" id="IPR049326">
    <property type="entry name" value="Rhodopsin_dom_fungi"/>
</dbReference>
<dbReference type="Pfam" id="PF20684">
    <property type="entry name" value="Fung_rhodopsin"/>
    <property type="match status" value="1"/>
</dbReference>
<evidence type="ECO:0000259" key="8">
    <source>
        <dbReference type="Pfam" id="PF20684"/>
    </source>
</evidence>
<evidence type="ECO:0000256" key="6">
    <source>
        <dbReference type="SAM" id="MobiDB-lite"/>
    </source>
</evidence>
<accession>A0A9P8VMZ1</accession>
<evidence type="ECO:0000256" key="4">
    <source>
        <dbReference type="ARBA" id="ARBA00023136"/>
    </source>
</evidence>
<feature type="transmembrane region" description="Helical" evidence="7">
    <location>
        <begin position="43"/>
        <end position="64"/>
    </location>
</feature>
<feature type="transmembrane region" description="Helical" evidence="7">
    <location>
        <begin position="12"/>
        <end position="31"/>
    </location>
</feature>
<feature type="transmembrane region" description="Helical" evidence="7">
    <location>
        <begin position="122"/>
        <end position="145"/>
    </location>
</feature>
<dbReference type="AlphaFoldDB" id="A0A9P8VMZ1"/>
<feature type="region of interest" description="Disordered" evidence="6">
    <location>
        <begin position="342"/>
        <end position="392"/>
    </location>
</feature>
<keyword evidence="4 7" id="KW-0472">Membrane</keyword>
<feature type="transmembrane region" description="Helical" evidence="7">
    <location>
        <begin position="176"/>
        <end position="196"/>
    </location>
</feature>
<reference evidence="9" key="1">
    <citation type="journal article" date="2021" name="Nat. Commun.">
        <title>Genetic determinants of endophytism in the Arabidopsis root mycobiome.</title>
        <authorList>
            <person name="Mesny F."/>
            <person name="Miyauchi S."/>
            <person name="Thiergart T."/>
            <person name="Pickel B."/>
            <person name="Atanasova L."/>
            <person name="Karlsson M."/>
            <person name="Huettel B."/>
            <person name="Barry K.W."/>
            <person name="Haridas S."/>
            <person name="Chen C."/>
            <person name="Bauer D."/>
            <person name="Andreopoulos W."/>
            <person name="Pangilinan J."/>
            <person name="LaButti K."/>
            <person name="Riley R."/>
            <person name="Lipzen A."/>
            <person name="Clum A."/>
            <person name="Drula E."/>
            <person name="Henrissat B."/>
            <person name="Kohler A."/>
            <person name="Grigoriev I.V."/>
            <person name="Martin F.M."/>
            <person name="Hacquard S."/>
        </authorList>
    </citation>
    <scope>NUCLEOTIDE SEQUENCE</scope>
    <source>
        <strain evidence="9">MPI-SDFR-AT-0117</strain>
    </source>
</reference>
<feature type="transmembrane region" description="Helical" evidence="7">
    <location>
        <begin position="91"/>
        <end position="110"/>
    </location>
</feature>
<feature type="compositionally biased region" description="Basic and acidic residues" evidence="6">
    <location>
        <begin position="369"/>
        <end position="382"/>
    </location>
</feature>
<evidence type="ECO:0000313" key="9">
    <source>
        <dbReference type="EMBL" id="KAH6695630.1"/>
    </source>
</evidence>
<organism evidence="9 10">
    <name type="scientific">Plectosphaerella plurivora</name>
    <dbReference type="NCBI Taxonomy" id="936078"/>
    <lineage>
        <taxon>Eukaryota</taxon>
        <taxon>Fungi</taxon>
        <taxon>Dikarya</taxon>
        <taxon>Ascomycota</taxon>
        <taxon>Pezizomycotina</taxon>
        <taxon>Sordariomycetes</taxon>
        <taxon>Hypocreomycetidae</taxon>
        <taxon>Glomerellales</taxon>
        <taxon>Plectosphaerellaceae</taxon>
        <taxon>Plectosphaerella</taxon>
    </lineage>
</organism>
<keyword evidence="2 7" id="KW-0812">Transmembrane</keyword>
<evidence type="ECO:0000313" key="10">
    <source>
        <dbReference type="Proteomes" id="UP000770015"/>
    </source>
</evidence>
<keyword evidence="3 7" id="KW-1133">Transmembrane helix</keyword>
<gene>
    <name evidence="9" type="ORF">F5X68DRAFT_219990</name>
</gene>
<dbReference type="PANTHER" id="PTHR33048:SF96">
    <property type="entry name" value="INTEGRAL MEMBRANE PROTEIN"/>
    <property type="match status" value="1"/>
</dbReference>